<dbReference type="STRING" id="1122190.GCA_000621105_00871"/>
<reference evidence="1 2" key="1">
    <citation type="journal article" date="2014" name="Genome Announc.">
        <title>Genome Sequence of a Presumptive Mannheimia haemolytica Strain with an A1/A6-Cross-Reactive Serotype from a White-Tailed Deer (Odocoileus virginianus).</title>
        <authorList>
            <person name="Lawrence P.K."/>
            <person name="Bey R.F."/>
            <person name="Wiener B."/>
            <person name="Kittichotirat W."/>
            <person name="Bumgarner R.E."/>
        </authorList>
    </citation>
    <scope>NUCLEOTIDE SEQUENCE [LARGE SCALE GENOMIC DNA]</scope>
    <source>
        <strain evidence="1 2">PKL10</strain>
    </source>
</reference>
<organism evidence="1 2">
    <name type="scientific">Mannheimia granulomatis</name>
    <dbReference type="NCBI Taxonomy" id="85402"/>
    <lineage>
        <taxon>Bacteria</taxon>
        <taxon>Pseudomonadati</taxon>
        <taxon>Pseudomonadota</taxon>
        <taxon>Gammaproteobacteria</taxon>
        <taxon>Pasteurellales</taxon>
        <taxon>Pasteurellaceae</taxon>
        <taxon>Mannheimia</taxon>
    </lineage>
</organism>
<protein>
    <recommendedName>
        <fullName evidence="3">Lipoprotein</fullName>
    </recommendedName>
</protein>
<proteinExistence type="predicted"/>
<sequence length="139" mass="15733">MNLPKFAAIVCSILVIAGCSTLDKWEEDMGLFSESANQHASIDKSTIKRERIISKPATFPTSSNQPVVNPKVTTKRINTTACKDSDDWYLDGYRVGKSFQTQKLQMLQQRSEYCGYNVKQLPAQYRSNWDRGFLIGTKS</sequence>
<dbReference type="PROSITE" id="PS51257">
    <property type="entry name" value="PROKAR_LIPOPROTEIN"/>
    <property type="match status" value="1"/>
</dbReference>
<gene>
    <name evidence="1" type="ORF">AK33_09105</name>
</gene>
<keyword evidence="2" id="KW-1185">Reference proteome</keyword>
<evidence type="ECO:0008006" key="3">
    <source>
        <dbReference type="Google" id="ProtNLM"/>
    </source>
</evidence>
<dbReference type="OrthoDB" id="5688775at2"/>
<comment type="caution">
    <text evidence="1">The sequence shown here is derived from an EMBL/GenBank/DDBJ whole genome shotgun (WGS) entry which is preliminary data.</text>
</comment>
<dbReference type="AlphaFoldDB" id="A0A011LWY2"/>
<accession>A0A011LWY2</accession>
<dbReference type="RefSeq" id="WP_051498334.1">
    <property type="nucleotide sequence ID" value="NZ_AVSP01000005.1"/>
</dbReference>
<evidence type="ECO:0000313" key="1">
    <source>
        <dbReference type="EMBL" id="EXI61733.1"/>
    </source>
</evidence>
<dbReference type="EMBL" id="JANJ01000006">
    <property type="protein sequence ID" value="EXI61733.1"/>
    <property type="molecule type" value="Genomic_DNA"/>
</dbReference>
<dbReference type="Proteomes" id="UP000054123">
    <property type="component" value="Unassembled WGS sequence"/>
</dbReference>
<evidence type="ECO:0000313" key="2">
    <source>
        <dbReference type="Proteomes" id="UP000054123"/>
    </source>
</evidence>
<name>A0A011LWY2_9PAST</name>